<feature type="compositionally biased region" description="Basic and acidic residues" evidence="1">
    <location>
        <begin position="137"/>
        <end position="147"/>
    </location>
</feature>
<sequence length="372" mass="41751">MREVDLSYLGPSRAVVTEQDIADGHRFALHVMKIGMEFYLEQHPANPYMRPFVTATQKMIGDNPDALYYFAPLNLSMSPSQQGYILTGTLTQEETYMSVTLYGASTQTGFAETVVSEINSIDLMGRRRQDEDEDQDDRQRTKDHQQQQEEEETRQQRRYTVYLTPEKPSSSFFSDGEGSAWLRMNTNVTCVITRHYFERAGTPAQNDPTLNLDLHIRPYYDSGLSSSSSASSSSSSPSSSSRLAAVALPPPDDADMARRLRLVADFVRSHTFGRPPRDPTKAPPWFSFEPNVIGKPTMWSNPESNVTGGMGAPDIAYGAGYFKLNPGEGLEITGRMPEKCVFANVVLWNRYLQSLDFTQRTISLNRKSLSCT</sequence>
<evidence type="ECO:0000256" key="1">
    <source>
        <dbReference type="SAM" id="MobiDB-lite"/>
    </source>
</evidence>
<feature type="region of interest" description="Disordered" evidence="1">
    <location>
        <begin position="122"/>
        <end position="176"/>
    </location>
</feature>
<proteinExistence type="predicted"/>
<reference evidence="2" key="1">
    <citation type="submission" date="2021-01" db="EMBL/GenBank/DDBJ databases">
        <authorList>
            <person name="Corre E."/>
            <person name="Pelletier E."/>
            <person name="Niang G."/>
            <person name="Scheremetjew M."/>
            <person name="Finn R."/>
            <person name="Kale V."/>
            <person name="Holt S."/>
            <person name="Cochrane G."/>
            <person name="Meng A."/>
            <person name="Brown T."/>
            <person name="Cohen L."/>
        </authorList>
    </citation>
    <scope>NUCLEOTIDE SEQUENCE</scope>
    <source>
        <strain evidence="2">CCCM811</strain>
    </source>
</reference>
<organism evidence="2">
    <name type="scientific">Lotharella globosa</name>
    <dbReference type="NCBI Taxonomy" id="91324"/>
    <lineage>
        <taxon>Eukaryota</taxon>
        <taxon>Sar</taxon>
        <taxon>Rhizaria</taxon>
        <taxon>Cercozoa</taxon>
        <taxon>Chlorarachniophyceae</taxon>
        <taxon>Lotharella</taxon>
    </lineage>
</organism>
<evidence type="ECO:0000313" key="2">
    <source>
        <dbReference type="EMBL" id="CAE0665246.1"/>
    </source>
</evidence>
<feature type="region of interest" description="Disordered" evidence="1">
    <location>
        <begin position="223"/>
        <end position="250"/>
    </location>
</feature>
<gene>
    <name evidence="2" type="ORF">LGLO00237_LOCUS16851</name>
</gene>
<dbReference type="EMBL" id="HBIV01023445">
    <property type="protein sequence ID" value="CAE0665246.1"/>
    <property type="molecule type" value="Transcribed_RNA"/>
</dbReference>
<feature type="compositionally biased region" description="Low complexity" evidence="1">
    <location>
        <begin position="225"/>
        <end position="247"/>
    </location>
</feature>
<accession>A0A7S3YXP6</accession>
<dbReference type="AlphaFoldDB" id="A0A7S3YXP6"/>
<name>A0A7S3YXP6_9EUKA</name>
<protein>
    <submittedName>
        <fullName evidence="2">Uncharacterized protein</fullName>
    </submittedName>
</protein>